<evidence type="ECO:0000313" key="4">
    <source>
        <dbReference type="Proteomes" id="UP001234178"/>
    </source>
</evidence>
<dbReference type="Gene3D" id="1.50.10.20">
    <property type="match status" value="1"/>
</dbReference>
<dbReference type="SUPFAM" id="SSF52540">
    <property type="entry name" value="P-loop containing nucleoside triphosphate hydrolases"/>
    <property type="match status" value="1"/>
</dbReference>
<dbReference type="Proteomes" id="UP001234178">
    <property type="component" value="Unassembled WGS sequence"/>
</dbReference>
<feature type="domain" description="Alpha-macroglobulin-like TED" evidence="2">
    <location>
        <begin position="3"/>
        <end position="55"/>
    </location>
</feature>
<evidence type="ECO:0000256" key="1">
    <source>
        <dbReference type="SAM" id="Coils"/>
    </source>
</evidence>
<dbReference type="EMBL" id="JAOYFB010000038">
    <property type="protein sequence ID" value="KAK4027317.1"/>
    <property type="molecule type" value="Genomic_DNA"/>
</dbReference>
<reference evidence="3 4" key="1">
    <citation type="journal article" date="2023" name="Nucleic Acids Res.">
        <title>The hologenome of Daphnia magna reveals possible DNA methylation and microbiome-mediated evolution of the host genome.</title>
        <authorList>
            <person name="Chaturvedi A."/>
            <person name="Li X."/>
            <person name="Dhandapani V."/>
            <person name="Marshall H."/>
            <person name="Kissane S."/>
            <person name="Cuenca-Cambronero M."/>
            <person name="Asole G."/>
            <person name="Calvet F."/>
            <person name="Ruiz-Romero M."/>
            <person name="Marangio P."/>
            <person name="Guigo R."/>
            <person name="Rago D."/>
            <person name="Mirbahai L."/>
            <person name="Eastwood N."/>
            <person name="Colbourne J.K."/>
            <person name="Zhou J."/>
            <person name="Mallon E."/>
            <person name="Orsini L."/>
        </authorList>
    </citation>
    <scope>NUCLEOTIDE SEQUENCE [LARGE SCALE GENOMIC DNA]</scope>
    <source>
        <strain evidence="3">LRV0_1</strain>
    </source>
</reference>
<dbReference type="Pfam" id="PF07678">
    <property type="entry name" value="TED_complement"/>
    <property type="match status" value="1"/>
</dbReference>
<dbReference type="SMART" id="SM00015">
    <property type="entry name" value="IQ"/>
    <property type="match status" value="3"/>
</dbReference>
<comment type="caution">
    <text evidence="3">The sequence shown here is derived from an EMBL/GenBank/DDBJ whole genome shotgun (WGS) entry which is preliminary data.</text>
</comment>
<proteinExistence type="predicted"/>
<sequence length="283" mass="32922">MHQDAVAVEATSYSLLVYLARDGIGDLQERVVTWLNTMRMVDGGFVSIYDSIVATDDSIGASKVFMREGVEQQIERNRLDQMRDAAINIQRAVWTHQLRKDFLIQRRSAVLIQAWVRRYQARKRFNTIRRGVILAQAQFRATRQRRLYKELRQELQRREAERICYYDDEHLRTHECYGTWRMGPKTTSFTSKIPRCQVSVEIFTRMQIQHGEDKEEAGPDVNFTHCPAVIFQGWHPMSPENQKAQNKFGDASPVRPKNGMNYIHTPSIFNLINNLGCNGCEPQ</sequence>
<dbReference type="SUPFAM" id="SSF48239">
    <property type="entry name" value="Terpenoid cyclases/Protein prenyltransferases"/>
    <property type="match status" value="1"/>
</dbReference>
<dbReference type="InterPro" id="IPR000048">
    <property type="entry name" value="IQ_motif_EF-hand-BS"/>
</dbReference>
<dbReference type="PANTHER" id="PTHR46049:SF5">
    <property type="entry name" value="PLECKSTRIN HOMOLOGY DOMAIN-CONTAINING FAMILY H MEMBER 3"/>
    <property type="match status" value="1"/>
</dbReference>
<keyword evidence="4" id="KW-1185">Reference proteome</keyword>
<organism evidence="3 4">
    <name type="scientific">Daphnia magna</name>
    <dbReference type="NCBI Taxonomy" id="35525"/>
    <lineage>
        <taxon>Eukaryota</taxon>
        <taxon>Metazoa</taxon>
        <taxon>Ecdysozoa</taxon>
        <taxon>Arthropoda</taxon>
        <taxon>Crustacea</taxon>
        <taxon>Branchiopoda</taxon>
        <taxon>Diplostraca</taxon>
        <taxon>Cladocera</taxon>
        <taxon>Anomopoda</taxon>
        <taxon>Daphniidae</taxon>
        <taxon>Daphnia</taxon>
    </lineage>
</organism>
<protein>
    <recommendedName>
        <fullName evidence="2">Alpha-macroglobulin-like TED domain-containing protein</fullName>
    </recommendedName>
</protein>
<accession>A0ABR0AQB8</accession>
<name>A0ABR0AQB8_9CRUS</name>
<dbReference type="Gene3D" id="1.20.5.190">
    <property type="match status" value="1"/>
</dbReference>
<evidence type="ECO:0000313" key="3">
    <source>
        <dbReference type="EMBL" id="KAK4027317.1"/>
    </source>
</evidence>
<keyword evidence="1" id="KW-0175">Coiled coil</keyword>
<dbReference type="InterPro" id="IPR051724">
    <property type="entry name" value="Actin_motor_Myosin"/>
</dbReference>
<dbReference type="PROSITE" id="PS50096">
    <property type="entry name" value="IQ"/>
    <property type="match status" value="2"/>
</dbReference>
<feature type="coiled-coil region" evidence="1">
    <location>
        <begin position="134"/>
        <end position="161"/>
    </location>
</feature>
<dbReference type="InterPro" id="IPR011626">
    <property type="entry name" value="Alpha-macroglobulin_TED"/>
</dbReference>
<evidence type="ECO:0000259" key="2">
    <source>
        <dbReference type="Pfam" id="PF07678"/>
    </source>
</evidence>
<gene>
    <name evidence="3" type="ORF">OUZ56_016327</name>
</gene>
<dbReference type="InterPro" id="IPR027417">
    <property type="entry name" value="P-loop_NTPase"/>
</dbReference>
<dbReference type="InterPro" id="IPR008930">
    <property type="entry name" value="Terpenoid_cyclase/PrenylTrfase"/>
</dbReference>
<dbReference type="PANTHER" id="PTHR46049">
    <property type="entry name" value="AGAP003327-PA"/>
    <property type="match status" value="1"/>
</dbReference>
<dbReference type="Pfam" id="PF00612">
    <property type="entry name" value="IQ"/>
    <property type="match status" value="1"/>
</dbReference>